<organism evidence="1 2">
    <name type="scientific">candidate division WWE3 bacterium</name>
    <dbReference type="NCBI Taxonomy" id="2053526"/>
    <lineage>
        <taxon>Bacteria</taxon>
        <taxon>Katanobacteria</taxon>
    </lineage>
</organism>
<evidence type="ECO:0000313" key="2">
    <source>
        <dbReference type="Proteomes" id="UP000264072"/>
    </source>
</evidence>
<dbReference type="EMBL" id="DNHX01000012">
    <property type="protein sequence ID" value="HAZ29408.1"/>
    <property type="molecule type" value="Genomic_DNA"/>
</dbReference>
<dbReference type="AlphaFoldDB" id="A0A351JSY8"/>
<accession>A0A351JSY8</accession>
<sequence length="93" mass="8948">MGGNSKAEVRFGSDKFAISAPSHSSFTTSEALVSSGTLVGANTGVAVETVRNTVVGVAVAGATAVEVAGTTLVAVATGALVGKVVGVVVAGWD</sequence>
<feature type="non-terminal residue" evidence="1">
    <location>
        <position position="93"/>
    </location>
</feature>
<reference evidence="1 2" key="1">
    <citation type="journal article" date="2018" name="Nat. Biotechnol.">
        <title>A standardized bacterial taxonomy based on genome phylogeny substantially revises the tree of life.</title>
        <authorList>
            <person name="Parks D.H."/>
            <person name="Chuvochina M."/>
            <person name="Waite D.W."/>
            <person name="Rinke C."/>
            <person name="Skarshewski A."/>
            <person name="Chaumeil P.A."/>
            <person name="Hugenholtz P."/>
        </authorList>
    </citation>
    <scope>NUCLEOTIDE SEQUENCE [LARGE SCALE GENOMIC DNA]</scope>
    <source>
        <strain evidence="1">UBA10185</strain>
    </source>
</reference>
<protein>
    <submittedName>
        <fullName evidence="1">Uncharacterized protein</fullName>
    </submittedName>
</protein>
<name>A0A351JSY8_UNCKA</name>
<evidence type="ECO:0000313" key="1">
    <source>
        <dbReference type="EMBL" id="HAZ29408.1"/>
    </source>
</evidence>
<dbReference type="Proteomes" id="UP000264072">
    <property type="component" value="Unassembled WGS sequence"/>
</dbReference>
<proteinExistence type="predicted"/>
<comment type="caution">
    <text evidence="1">The sequence shown here is derived from an EMBL/GenBank/DDBJ whole genome shotgun (WGS) entry which is preliminary data.</text>
</comment>
<gene>
    <name evidence="1" type="ORF">DCY43_01470</name>
</gene>